<evidence type="ECO:0000313" key="3">
    <source>
        <dbReference type="Proteomes" id="UP000675781"/>
    </source>
</evidence>
<comment type="caution">
    <text evidence="2">The sequence shown here is derived from an EMBL/GenBank/DDBJ whole genome shotgun (WGS) entry which is preliminary data.</text>
</comment>
<dbReference type="Proteomes" id="UP000675781">
    <property type="component" value="Unassembled WGS sequence"/>
</dbReference>
<evidence type="ECO:0000256" key="1">
    <source>
        <dbReference type="SAM" id="MobiDB-lite"/>
    </source>
</evidence>
<feature type="compositionally biased region" description="Low complexity" evidence="1">
    <location>
        <begin position="31"/>
        <end position="46"/>
    </location>
</feature>
<dbReference type="AlphaFoldDB" id="A0A941ESF3"/>
<evidence type="ECO:0000313" key="2">
    <source>
        <dbReference type="EMBL" id="MBR7837212.1"/>
    </source>
</evidence>
<reference evidence="2" key="1">
    <citation type="submission" date="2021-04" db="EMBL/GenBank/DDBJ databases">
        <title>Genome based classification of Actinospica acidithermotolerans sp. nov., an actinobacterium isolated from an Indonesian hot spring.</title>
        <authorList>
            <person name="Kusuma A.B."/>
            <person name="Putra K.E."/>
            <person name="Nafisah S."/>
            <person name="Loh J."/>
            <person name="Nouioui I."/>
            <person name="Goodfellow M."/>
        </authorList>
    </citation>
    <scope>NUCLEOTIDE SEQUENCE</scope>
    <source>
        <strain evidence="2">CSCA 57</strain>
    </source>
</reference>
<feature type="compositionally biased region" description="Basic and acidic residues" evidence="1">
    <location>
        <begin position="1"/>
        <end position="13"/>
    </location>
</feature>
<feature type="compositionally biased region" description="Acidic residues" evidence="1">
    <location>
        <begin position="47"/>
        <end position="86"/>
    </location>
</feature>
<sequence>MSSTDHKMARDTGIDDGLEENEEYWPREQDAAAAPQTTTTTTAAQSDEADEESDEADELDETGEFDELDESEEPELEPESESESEESEKSEPESGFRSEYRDEDAAAGAYDLTPQPDEAGPQTAFVTPQPEELNPQRDEFAAQPEGVAKPEDLGGRNLGRGAEPLLSADEQQEFLTEWTRIQVSFVEDPPTAVQHADALVQGITASLLTALNTRSGELAAEGGAASDTEQLRLALRQYRAFIGVLLPEHEQETDAVSPAVSS</sequence>
<organism evidence="2 3">
    <name type="scientific">Actinospica durhamensis</name>
    <dbReference type="NCBI Taxonomy" id="1508375"/>
    <lineage>
        <taxon>Bacteria</taxon>
        <taxon>Bacillati</taxon>
        <taxon>Actinomycetota</taxon>
        <taxon>Actinomycetes</taxon>
        <taxon>Catenulisporales</taxon>
        <taxon>Actinospicaceae</taxon>
        <taxon>Actinospica</taxon>
    </lineage>
</organism>
<dbReference type="EMBL" id="JAGSOG010000188">
    <property type="protein sequence ID" value="MBR7837212.1"/>
    <property type="molecule type" value="Genomic_DNA"/>
</dbReference>
<protein>
    <submittedName>
        <fullName evidence="2">Uncharacterized protein</fullName>
    </submittedName>
</protein>
<proteinExistence type="predicted"/>
<dbReference type="RefSeq" id="WP_212531680.1">
    <property type="nucleotide sequence ID" value="NZ_JAGSOG010000188.1"/>
</dbReference>
<feature type="compositionally biased region" description="Acidic residues" evidence="1">
    <location>
        <begin position="14"/>
        <end position="23"/>
    </location>
</feature>
<gene>
    <name evidence="2" type="ORF">KDL01_28300</name>
</gene>
<feature type="region of interest" description="Disordered" evidence="1">
    <location>
        <begin position="1"/>
        <end position="162"/>
    </location>
</feature>
<accession>A0A941ESF3</accession>
<keyword evidence="3" id="KW-1185">Reference proteome</keyword>
<name>A0A941ESF3_9ACTN</name>
<feature type="compositionally biased region" description="Basic and acidic residues" evidence="1">
    <location>
        <begin position="87"/>
        <end position="104"/>
    </location>
</feature>